<comment type="subcellular location">
    <subcellularLocation>
        <location evidence="1">Cytoplasm</location>
    </subcellularLocation>
</comment>
<dbReference type="EMBL" id="OV651813">
    <property type="protein sequence ID" value="CAH1099304.1"/>
    <property type="molecule type" value="Genomic_DNA"/>
</dbReference>
<evidence type="ECO:0000256" key="5">
    <source>
        <dbReference type="PROSITE-ProRule" id="PRU00047"/>
    </source>
</evidence>
<keyword evidence="2" id="KW-0963">Cytoplasm</keyword>
<evidence type="ECO:0000313" key="8">
    <source>
        <dbReference type="Proteomes" id="UP001153636"/>
    </source>
</evidence>
<dbReference type="GO" id="GO:0005737">
    <property type="term" value="C:cytoplasm"/>
    <property type="evidence" value="ECO:0007669"/>
    <property type="project" value="UniProtKB-SubCell"/>
</dbReference>
<dbReference type="Proteomes" id="UP001153636">
    <property type="component" value="Chromosome 1"/>
</dbReference>
<evidence type="ECO:0000259" key="6">
    <source>
        <dbReference type="PROSITE" id="PS50158"/>
    </source>
</evidence>
<proteinExistence type="predicted"/>
<keyword evidence="3" id="KW-0489">Methyltransferase</keyword>
<dbReference type="GO" id="GO:0008270">
    <property type="term" value="F:zinc ion binding"/>
    <property type="evidence" value="ECO:0007669"/>
    <property type="project" value="UniProtKB-KW"/>
</dbReference>
<evidence type="ECO:0000256" key="2">
    <source>
        <dbReference type="ARBA" id="ARBA00022490"/>
    </source>
</evidence>
<evidence type="ECO:0000313" key="7">
    <source>
        <dbReference type="EMBL" id="CAH1099304.1"/>
    </source>
</evidence>
<keyword evidence="5" id="KW-0863">Zinc-finger</keyword>
<dbReference type="Pfam" id="PF10237">
    <property type="entry name" value="N6-adenineMlase"/>
    <property type="match status" value="1"/>
</dbReference>
<dbReference type="AlphaFoldDB" id="A0A9P0G2D9"/>
<dbReference type="SMART" id="SM00343">
    <property type="entry name" value="ZnF_C2HC"/>
    <property type="match status" value="1"/>
</dbReference>
<accession>A0A9P0G2D9</accession>
<dbReference type="InterPro" id="IPR039846">
    <property type="entry name" value="ZCCHC4"/>
</dbReference>
<dbReference type="PROSITE" id="PS50216">
    <property type="entry name" value="DHHC"/>
    <property type="match status" value="1"/>
</dbReference>
<dbReference type="PANTHER" id="PTHR13493">
    <property type="entry name" value="ZINC FINGER CCHC DOMAIN-CONTAINING"/>
    <property type="match status" value="1"/>
</dbReference>
<reference evidence="7" key="1">
    <citation type="submission" date="2022-01" db="EMBL/GenBank/DDBJ databases">
        <authorList>
            <person name="King R."/>
        </authorList>
    </citation>
    <scope>NUCLEOTIDE SEQUENCE</scope>
</reference>
<evidence type="ECO:0000256" key="1">
    <source>
        <dbReference type="ARBA" id="ARBA00004496"/>
    </source>
</evidence>
<keyword evidence="5" id="KW-0479">Metal-binding</keyword>
<protein>
    <recommendedName>
        <fullName evidence="6">CCHC-type domain-containing protein</fullName>
    </recommendedName>
</protein>
<dbReference type="InterPro" id="IPR041370">
    <property type="entry name" value="Mlase_EEF1AKMT1/ZCCHC4"/>
</dbReference>
<dbReference type="PROSITE" id="PS50158">
    <property type="entry name" value="ZF_CCHC"/>
    <property type="match status" value="1"/>
</dbReference>
<dbReference type="GO" id="GO:0005730">
    <property type="term" value="C:nucleolus"/>
    <property type="evidence" value="ECO:0007669"/>
    <property type="project" value="TreeGrafter"/>
</dbReference>
<dbReference type="GO" id="GO:0003676">
    <property type="term" value="F:nucleic acid binding"/>
    <property type="evidence" value="ECO:0007669"/>
    <property type="project" value="InterPro"/>
</dbReference>
<name>A0A9P0G2D9_9CUCU</name>
<sequence>MPKGGVDVIVNDIQNNPQCPHGPTILFLKQIKGGEIKKYFSCSACRDKKECKFFLWMDQKNNYNKATWDLEIMNFKKGINHRQMFINLNEILEANTKKWFCNTCNELSVDGKKHNFSHLVLKGLTVDDLERPSEILPPLNDSKKEAQYHFSESSVEVIIRIFKQLRYQYVICVGTPRIHEYIKNKCPNLSSILLDIDKRFHNFFGPLEFCWYNMFNNHFFFDEAQDVFETYLQSNRGKGMVLITDPPFGGRTEILSATFNRINESYKKLNDIKTDLPMFWIYPYFMEPQIVNVMPNFTMLDYKIEYDNHRSFQNSPKGRKHGSPIRLFTNLKPSLIELPSKDYKYCDMCERWVSKENRHCGMCHACTSKNGETYTHCYVCMRCVKPSWKHCQTCNRCAQVDHTCKTLAFIKECFNCKEKGHKKTNCPLLTIIDKQEIKKPLTKVDKQEKRKPLTYGINLKKKLKT</sequence>
<feature type="domain" description="CCHC-type" evidence="6">
    <location>
        <begin position="413"/>
        <end position="427"/>
    </location>
</feature>
<organism evidence="7 8">
    <name type="scientific">Psylliodes chrysocephalus</name>
    <dbReference type="NCBI Taxonomy" id="3402493"/>
    <lineage>
        <taxon>Eukaryota</taxon>
        <taxon>Metazoa</taxon>
        <taxon>Ecdysozoa</taxon>
        <taxon>Arthropoda</taxon>
        <taxon>Hexapoda</taxon>
        <taxon>Insecta</taxon>
        <taxon>Pterygota</taxon>
        <taxon>Neoptera</taxon>
        <taxon>Endopterygota</taxon>
        <taxon>Coleoptera</taxon>
        <taxon>Polyphaga</taxon>
        <taxon>Cucujiformia</taxon>
        <taxon>Chrysomeloidea</taxon>
        <taxon>Chrysomelidae</taxon>
        <taxon>Galerucinae</taxon>
        <taxon>Alticini</taxon>
        <taxon>Psylliodes</taxon>
    </lineage>
</organism>
<dbReference type="PANTHER" id="PTHR13493:SF3">
    <property type="entry name" value="RRNA N6-ADENOSINE-METHYLTRANSFERASE ZCCHC4"/>
    <property type="match status" value="1"/>
</dbReference>
<keyword evidence="5" id="KW-0862">Zinc</keyword>
<keyword evidence="4" id="KW-0808">Transferase</keyword>
<evidence type="ECO:0000256" key="3">
    <source>
        <dbReference type="ARBA" id="ARBA00022603"/>
    </source>
</evidence>
<evidence type="ECO:0000256" key="4">
    <source>
        <dbReference type="ARBA" id="ARBA00022679"/>
    </source>
</evidence>
<dbReference type="GO" id="GO:0008988">
    <property type="term" value="F:rRNA (adenine-N6-)-methyltransferase activity"/>
    <property type="evidence" value="ECO:0007669"/>
    <property type="project" value="InterPro"/>
</dbReference>
<dbReference type="OrthoDB" id="431817at2759"/>
<keyword evidence="8" id="KW-1185">Reference proteome</keyword>
<gene>
    <name evidence="7" type="ORF">PSYICH_LOCUS868</name>
</gene>
<dbReference type="InterPro" id="IPR001878">
    <property type="entry name" value="Znf_CCHC"/>
</dbReference>